<organism evidence="1 2">
    <name type="scientific">Niabella ginsengisoli</name>
    <dbReference type="NCBI Taxonomy" id="522298"/>
    <lineage>
        <taxon>Bacteria</taxon>
        <taxon>Pseudomonadati</taxon>
        <taxon>Bacteroidota</taxon>
        <taxon>Chitinophagia</taxon>
        <taxon>Chitinophagales</taxon>
        <taxon>Chitinophagaceae</taxon>
        <taxon>Niabella</taxon>
    </lineage>
</organism>
<gene>
    <name evidence="1" type="ORF">MKP09_17925</name>
</gene>
<name>A0ABS9SMP0_9BACT</name>
<protein>
    <recommendedName>
        <fullName evidence="3">SGNH hydrolase-type esterase domain-containing protein</fullName>
    </recommendedName>
</protein>
<evidence type="ECO:0000313" key="1">
    <source>
        <dbReference type="EMBL" id="MCH5599653.1"/>
    </source>
</evidence>
<accession>A0ABS9SMP0</accession>
<sequence length="83" mass="9798">MNEYFPGYKILNRGFGGSSLPDLIRYRYDVIYPYAPRQIVMYCGENDFASSDAPSVETVMARFKTLYKYIRDKYPLFLLPMYP</sequence>
<comment type="caution">
    <text evidence="1">The sequence shown here is derived from an EMBL/GenBank/DDBJ whole genome shotgun (WGS) entry which is preliminary data.</text>
</comment>
<dbReference type="Proteomes" id="UP001202248">
    <property type="component" value="Unassembled WGS sequence"/>
</dbReference>
<evidence type="ECO:0000313" key="2">
    <source>
        <dbReference type="Proteomes" id="UP001202248"/>
    </source>
</evidence>
<keyword evidence="2" id="KW-1185">Reference proteome</keyword>
<proteinExistence type="predicted"/>
<dbReference type="RefSeq" id="WP_240831692.1">
    <property type="nucleotide sequence ID" value="NZ_JAKWBL010000004.1"/>
</dbReference>
<evidence type="ECO:0008006" key="3">
    <source>
        <dbReference type="Google" id="ProtNLM"/>
    </source>
</evidence>
<dbReference type="EMBL" id="JAKWBL010000004">
    <property type="protein sequence ID" value="MCH5599653.1"/>
    <property type="molecule type" value="Genomic_DNA"/>
</dbReference>
<dbReference type="InterPro" id="IPR036514">
    <property type="entry name" value="SGNH_hydro_sf"/>
</dbReference>
<dbReference type="Gene3D" id="3.40.50.1110">
    <property type="entry name" value="SGNH hydrolase"/>
    <property type="match status" value="1"/>
</dbReference>
<dbReference type="SUPFAM" id="SSF52266">
    <property type="entry name" value="SGNH hydrolase"/>
    <property type="match status" value="1"/>
</dbReference>
<reference evidence="1 2" key="1">
    <citation type="submission" date="2022-02" db="EMBL/GenBank/DDBJ databases">
        <authorList>
            <person name="Min J."/>
        </authorList>
    </citation>
    <scope>NUCLEOTIDE SEQUENCE [LARGE SCALE GENOMIC DNA]</scope>
    <source>
        <strain evidence="1 2">GR10-1</strain>
    </source>
</reference>